<reference evidence="11" key="1">
    <citation type="submission" date="2016-04" db="EMBL/GenBank/DDBJ databases">
        <title>Comparative genomics of biotechnologically important yeasts.</title>
        <authorList>
            <consortium name="DOE Joint Genome Institute"/>
            <person name="Riley R."/>
            <person name="Haridas S."/>
            <person name="Wolfe K.H."/>
            <person name="Lopes M.R."/>
            <person name="Hittinger C.T."/>
            <person name="Goker M."/>
            <person name="Salamov A."/>
            <person name="Wisecaver J."/>
            <person name="Long T.M."/>
            <person name="Aerts A.L."/>
            <person name="Barry K."/>
            <person name="Choi C."/>
            <person name="Clum A."/>
            <person name="Coughlan A.Y."/>
            <person name="Deshpande S."/>
            <person name="Douglass A.P."/>
            <person name="Hanson S.J."/>
            <person name="Klenk H.-P."/>
            <person name="Labutti K."/>
            <person name="Lapidus A."/>
            <person name="Lindquist E."/>
            <person name="Lipzen A."/>
            <person name="Meier-Kolthoff J.P."/>
            <person name="Ohm R.A."/>
            <person name="Otillar R.P."/>
            <person name="Pangilinan J."/>
            <person name="Peng Y."/>
            <person name="Rokas A."/>
            <person name="Rosa C.A."/>
            <person name="Scheuner C."/>
            <person name="Sibirny A.A."/>
            <person name="Slot J.C."/>
            <person name="Stielow J.B."/>
            <person name="Sun H."/>
            <person name="Kurtzman C.P."/>
            <person name="Blackwell M."/>
            <person name="Grigoriev I.V."/>
            <person name="Jeffries T.W."/>
        </authorList>
    </citation>
    <scope>NUCLEOTIDE SEQUENCE [LARGE SCALE GENOMIC DNA]</scope>
    <source>
        <strain evidence="11">NRRL YB-2248</strain>
    </source>
</reference>
<evidence type="ECO:0000256" key="9">
    <source>
        <dbReference type="SAM" id="MobiDB-lite"/>
    </source>
</evidence>
<feature type="compositionally biased region" description="Polar residues" evidence="9">
    <location>
        <begin position="289"/>
        <end position="300"/>
    </location>
</feature>
<comment type="subcellular location">
    <subcellularLocation>
        <location evidence="2">Cytoplasm</location>
    </subcellularLocation>
    <subcellularLocation>
        <location evidence="1">Nucleus</location>
    </subcellularLocation>
</comment>
<feature type="compositionally biased region" description="Polar residues" evidence="9">
    <location>
        <begin position="127"/>
        <end position="147"/>
    </location>
</feature>
<keyword evidence="11" id="KW-1185">Reference proteome</keyword>
<dbReference type="Proteomes" id="UP000094801">
    <property type="component" value="Unassembled WGS sequence"/>
</dbReference>
<dbReference type="EMBL" id="KV453866">
    <property type="protein sequence ID" value="ODV83234.1"/>
    <property type="molecule type" value="Genomic_DNA"/>
</dbReference>
<evidence type="ECO:0000256" key="6">
    <source>
        <dbReference type="ARBA" id="ARBA00023015"/>
    </source>
</evidence>
<keyword evidence="4" id="KW-0963">Cytoplasm</keyword>
<dbReference type="GO" id="GO:0005634">
    <property type="term" value="C:nucleus"/>
    <property type="evidence" value="ECO:0007669"/>
    <property type="project" value="UniProtKB-SubCell"/>
</dbReference>
<accession>A0A1E4SUN8</accession>
<dbReference type="Pfam" id="PF08528">
    <property type="entry name" value="Whi5"/>
    <property type="match status" value="1"/>
</dbReference>
<feature type="region of interest" description="Disordered" evidence="9">
    <location>
        <begin position="322"/>
        <end position="356"/>
    </location>
</feature>
<feature type="compositionally biased region" description="Low complexity" evidence="9">
    <location>
        <begin position="116"/>
        <end position="126"/>
    </location>
</feature>
<protein>
    <submittedName>
        <fullName evidence="10">Uncharacterized protein</fullName>
    </submittedName>
</protein>
<evidence type="ECO:0000256" key="7">
    <source>
        <dbReference type="ARBA" id="ARBA00023163"/>
    </source>
</evidence>
<dbReference type="AlphaFoldDB" id="A0A1E4SUN8"/>
<evidence type="ECO:0000256" key="3">
    <source>
        <dbReference type="ARBA" id="ARBA00006922"/>
    </source>
</evidence>
<keyword evidence="7" id="KW-0804">Transcription</keyword>
<dbReference type="InterPro" id="IPR013734">
    <property type="entry name" value="TF_Nrm1/Whi5"/>
</dbReference>
<keyword evidence="8" id="KW-0539">Nucleus</keyword>
<keyword evidence="6" id="KW-0805">Transcription regulation</keyword>
<dbReference type="OrthoDB" id="5345625at2759"/>
<comment type="similarity">
    <text evidence="3">Belongs to the WHI5/NRM1 family.</text>
</comment>
<evidence type="ECO:0000313" key="10">
    <source>
        <dbReference type="EMBL" id="ODV83234.1"/>
    </source>
</evidence>
<evidence type="ECO:0000313" key="11">
    <source>
        <dbReference type="Proteomes" id="UP000094801"/>
    </source>
</evidence>
<feature type="region of interest" description="Disordered" evidence="9">
    <location>
        <begin position="112"/>
        <end position="147"/>
    </location>
</feature>
<dbReference type="GO" id="GO:0005737">
    <property type="term" value="C:cytoplasm"/>
    <property type="evidence" value="ECO:0007669"/>
    <property type="project" value="UniProtKB-SubCell"/>
</dbReference>
<evidence type="ECO:0000256" key="4">
    <source>
        <dbReference type="ARBA" id="ARBA00022490"/>
    </source>
</evidence>
<proteinExistence type="inferred from homology"/>
<evidence type="ECO:0000256" key="5">
    <source>
        <dbReference type="ARBA" id="ARBA00022491"/>
    </source>
</evidence>
<evidence type="ECO:0000256" key="8">
    <source>
        <dbReference type="ARBA" id="ARBA00023242"/>
    </source>
</evidence>
<keyword evidence="5" id="KW-0678">Repressor</keyword>
<feature type="compositionally biased region" description="Low complexity" evidence="9">
    <location>
        <begin position="329"/>
        <end position="353"/>
    </location>
</feature>
<organism evidence="10 11">
    <name type="scientific">[Candida] arabinofermentans NRRL YB-2248</name>
    <dbReference type="NCBI Taxonomy" id="983967"/>
    <lineage>
        <taxon>Eukaryota</taxon>
        <taxon>Fungi</taxon>
        <taxon>Dikarya</taxon>
        <taxon>Ascomycota</taxon>
        <taxon>Saccharomycotina</taxon>
        <taxon>Pichiomycetes</taxon>
        <taxon>Pichiales</taxon>
        <taxon>Pichiaceae</taxon>
        <taxon>Ogataea</taxon>
        <taxon>Ogataea/Candida clade</taxon>
    </lineage>
</organism>
<feature type="region of interest" description="Disordered" evidence="9">
    <location>
        <begin position="280"/>
        <end position="300"/>
    </location>
</feature>
<gene>
    <name evidence="10" type="ORF">CANARDRAFT_177878</name>
</gene>
<sequence>MTSATASLTRIALGPVSDSCINISNHNHNKSKSFGGFKKLPQVFNTSPSPSLKRSATYDGSQNDSLKKIQLESSPRLERARMLKLKLQLAYYKVKTDQTDVLLDELKVTTDKEQNQEQQQQQQQQQHPINRSFDTYQPQISSPLTNKKQASNAIADLLAASTPLILNKQKKRKLWINNNNKRVRSNSTGKIVSIERYRVSKNPSVGFLDDVVRKKGTRENLKRASLEFLKSVPDLQCPLSAPASQTCFSLNLPSSQTSPSRFVSSVADKSKMKLPPIPKFAQDTKHNDQLPTPSNTNIDTSLENTIIESTTTTQHQIIPMTTPIRKLVSRSNKSSKSSSSSQSNNNTSIDQSNVIDADETQLMQSPTRLMSTPSSIGAARCLLQLAHR</sequence>
<evidence type="ECO:0000256" key="2">
    <source>
        <dbReference type="ARBA" id="ARBA00004496"/>
    </source>
</evidence>
<evidence type="ECO:0000256" key="1">
    <source>
        <dbReference type="ARBA" id="ARBA00004123"/>
    </source>
</evidence>
<name>A0A1E4SUN8_9ASCO</name>